<feature type="non-terminal residue" evidence="2">
    <location>
        <position position="102"/>
    </location>
</feature>
<gene>
    <name evidence="2" type="ORF">FOZ62_017075</name>
</gene>
<feature type="compositionally biased region" description="Low complexity" evidence="1">
    <location>
        <begin position="50"/>
        <end position="66"/>
    </location>
</feature>
<evidence type="ECO:0000313" key="2">
    <source>
        <dbReference type="EMBL" id="KAF4710869.1"/>
    </source>
</evidence>
<dbReference type="Proteomes" id="UP000574390">
    <property type="component" value="Unassembled WGS sequence"/>
</dbReference>
<reference evidence="2 3" key="1">
    <citation type="submission" date="2020-04" db="EMBL/GenBank/DDBJ databases">
        <title>Perkinsus olseni comparative genomics.</title>
        <authorList>
            <person name="Bogema D.R."/>
        </authorList>
    </citation>
    <scope>NUCLEOTIDE SEQUENCE [LARGE SCALE GENOMIC DNA]</scope>
    <source>
        <strain evidence="2">ATCC PRA-205</strain>
    </source>
</reference>
<protein>
    <submittedName>
        <fullName evidence="2">Uncharacterized protein</fullName>
    </submittedName>
</protein>
<evidence type="ECO:0000256" key="1">
    <source>
        <dbReference type="SAM" id="MobiDB-lite"/>
    </source>
</evidence>
<feature type="non-terminal residue" evidence="2">
    <location>
        <position position="1"/>
    </location>
</feature>
<feature type="region of interest" description="Disordered" evidence="1">
    <location>
        <begin position="1"/>
        <end position="67"/>
    </location>
</feature>
<sequence>DGSVGACEWASERSWSPSRTANVADDTEKPKASAEQTASAETNEAVDVNSAGASSAPAAADAETASQLPVEAVSEVHDYVWKHFQGNGDDERLEIIAEVGQV</sequence>
<organism evidence="2 3">
    <name type="scientific">Perkinsus olseni</name>
    <name type="common">Perkinsus atlanticus</name>
    <dbReference type="NCBI Taxonomy" id="32597"/>
    <lineage>
        <taxon>Eukaryota</taxon>
        <taxon>Sar</taxon>
        <taxon>Alveolata</taxon>
        <taxon>Perkinsozoa</taxon>
        <taxon>Perkinsea</taxon>
        <taxon>Perkinsida</taxon>
        <taxon>Perkinsidae</taxon>
        <taxon>Perkinsus</taxon>
    </lineage>
</organism>
<comment type="caution">
    <text evidence="2">The sequence shown here is derived from an EMBL/GenBank/DDBJ whole genome shotgun (WGS) entry which is preliminary data.</text>
</comment>
<proteinExistence type="predicted"/>
<dbReference type="EMBL" id="JABANM010027709">
    <property type="protein sequence ID" value="KAF4710869.1"/>
    <property type="molecule type" value="Genomic_DNA"/>
</dbReference>
<name>A0A7J6QQL8_PEROL</name>
<dbReference type="AlphaFoldDB" id="A0A7J6QQL8"/>
<accession>A0A7J6QQL8</accession>
<evidence type="ECO:0000313" key="3">
    <source>
        <dbReference type="Proteomes" id="UP000574390"/>
    </source>
</evidence>